<protein>
    <submittedName>
        <fullName evidence="2">Uncharacterized protein</fullName>
    </submittedName>
</protein>
<dbReference type="Proteomes" id="UP001202328">
    <property type="component" value="Unassembled WGS sequence"/>
</dbReference>
<keyword evidence="1" id="KW-1133">Transmembrane helix</keyword>
<sequence>MSRFINSISCLLILAILIYIILNPKELVEGRTISNVVNHAIIKTIKVDKDEIIDCYDIYKQPSLNHPSLHNHTIQV</sequence>
<evidence type="ECO:0000256" key="1">
    <source>
        <dbReference type="SAM" id="Phobius"/>
    </source>
</evidence>
<keyword evidence="1" id="KW-0472">Membrane</keyword>
<keyword evidence="3" id="KW-1185">Reference proteome</keyword>
<reference evidence="2" key="1">
    <citation type="submission" date="2022-04" db="EMBL/GenBank/DDBJ databases">
        <title>A functionally conserved STORR gene fusion in Papaver species that diverged 16.8 million years ago.</title>
        <authorList>
            <person name="Catania T."/>
        </authorList>
    </citation>
    <scope>NUCLEOTIDE SEQUENCE</scope>
    <source>
        <strain evidence="2">S-188037</strain>
    </source>
</reference>
<feature type="transmembrane region" description="Helical" evidence="1">
    <location>
        <begin position="6"/>
        <end position="22"/>
    </location>
</feature>
<gene>
    <name evidence="2" type="ORF">MKW98_031423</name>
</gene>
<proteinExistence type="predicted"/>
<comment type="caution">
    <text evidence="2">The sequence shown here is derived from an EMBL/GenBank/DDBJ whole genome shotgun (WGS) entry which is preliminary data.</text>
</comment>
<dbReference type="AlphaFoldDB" id="A0AAD4S5P6"/>
<name>A0AAD4S5P6_9MAGN</name>
<evidence type="ECO:0000313" key="2">
    <source>
        <dbReference type="EMBL" id="KAI3863831.1"/>
    </source>
</evidence>
<dbReference type="EMBL" id="JAJJMB010014022">
    <property type="protein sequence ID" value="KAI3863831.1"/>
    <property type="molecule type" value="Genomic_DNA"/>
</dbReference>
<organism evidence="2 3">
    <name type="scientific">Papaver atlanticum</name>
    <dbReference type="NCBI Taxonomy" id="357466"/>
    <lineage>
        <taxon>Eukaryota</taxon>
        <taxon>Viridiplantae</taxon>
        <taxon>Streptophyta</taxon>
        <taxon>Embryophyta</taxon>
        <taxon>Tracheophyta</taxon>
        <taxon>Spermatophyta</taxon>
        <taxon>Magnoliopsida</taxon>
        <taxon>Ranunculales</taxon>
        <taxon>Papaveraceae</taxon>
        <taxon>Papaveroideae</taxon>
        <taxon>Papaver</taxon>
    </lineage>
</organism>
<evidence type="ECO:0000313" key="3">
    <source>
        <dbReference type="Proteomes" id="UP001202328"/>
    </source>
</evidence>
<keyword evidence="1" id="KW-0812">Transmembrane</keyword>
<accession>A0AAD4S5P6</accession>